<dbReference type="InterPro" id="IPR036188">
    <property type="entry name" value="FAD/NAD-bd_sf"/>
</dbReference>
<keyword evidence="2" id="KW-0285">Flavoprotein</keyword>
<feature type="domain" description="FAD/NAD(P)-binding" evidence="5">
    <location>
        <begin position="6"/>
        <end position="294"/>
    </location>
</feature>
<name>A0ABT1MQN3_9RHOB</name>
<keyword evidence="3" id="KW-0274">FAD</keyword>
<dbReference type="Pfam" id="PF07992">
    <property type="entry name" value="Pyr_redox_2"/>
    <property type="match status" value="1"/>
</dbReference>
<evidence type="ECO:0000256" key="4">
    <source>
        <dbReference type="ARBA" id="ARBA00023002"/>
    </source>
</evidence>
<dbReference type="PANTHER" id="PTHR43557">
    <property type="entry name" value="APOPTOSIS-INDUCING FACTOR 1"/>
    <property type="match status" value="1"/>
</dbReference>
<dbReference type="RefSeq" id="WP_255329648.1">
    <property type="nucleotide sequence ID" value="NZ_JAKZEU010000003.1"/>
</dbReference>
<proteinExistence type="predicted"/>
<dbReference type="EMBL" id="JAKZEU010000003">
    <property type="protein sequence ID" value="MCQ0970625.1"/>
    <property type="molecule type" value="Genomic_DNA"/>
</dbReference>
<keyword evidence="8" id="KW-1185">Reference proteome</keyword>
<comment type="cofactor">
    <cofactor evidence="1">
        <name>FAD</name>
        <dbReference type="ChEBI" id="CHEBI:57692"/>
    </cofactor>
</comment>
<dbReference type="PRINTS" id="PR00368">
    <property type="entry name" value="FADPNR"/>
</dbReference>
<evidence type="ECO:0000256" key="2">
    <source>
        <dbReference type="ARBA" id="ARBA00022630"/>
    </source>
</evidence>
<protein>
    <submittedName>
        <fullName evidence="7">NAD(P)/FAD-dependent oxidoreductase</fullName>
    </submittedName>
</protein>
<gene>
    <name evidence="7" type="ORF">MLD63_09335</name>
</gene>
<evidence type="ECO:0000259" key="6">
    <source>
        <dbReference type="Pfam" id="PF14759"/>
    </source>
</evidence>
<sequence>MEQGPIVIVGAGQGGLQAAALLRQSGYEGELTLIGDEPGLPYQRPPLSKAYMAEGNADALILRAAEFFDSKAIRYLPETRVHAIDRVSRRVGTDAGDLDYGHLILATGSSNLRPPIPGLERAMDLRTLADAERLRGKIATPRRFAVIGGGFIGLEFAAVARKAGHAVTVAEAAARLMARAVSEHMSAMFLAKHRDLGAEVILGDPVSSVVDEGVTLVGGDQVAADEVLLAAGVRPNTDLAEVAGLVCANGIVLDGRLLTSDPAISALGDCASFPDPRTGRMIRLESVQAATDHARHIAARLTDKGDGPYAAVPWFWSDQADYKLQIAGLAQPSDRAEVVSEDVVLRFDDQDELTAVETINNAKVHMKTRRSLAGGEPVTADDARALIG</sequence>
<keyword evidence="4" id="KW-0560">Oxidoreductase</keyword>
<evidence type="ECO:0000259" key="5">
    <source>
        <dbReference type="Pfam" id="PF07992"/>
    </source>
</evidence>
<dbReference type="SUPFAM" id="SSF51905">
    <property type="entry name" value="FAD/NAD(P)-binding domain"/>
    <property type="match status" value="2"/>
</dbReference>
<dbReference type="InterPro" id="IPR023753">
    <property type="entry name" value="FAD/NAD-binding_dom"/>
</dbReference>
<evidence type="ECO:0000313" key="7">
    <source>
        <dbReference type="EMBL" id="MCQ0970625.1"/>
    </source>
</evidence>
<dbReference type="Proteomes" id="UP001203945">
    <property type="component" value="Unassembled WGS sequence"/>
</dbReference>
<organism evidence="7 8">
    <name type="scientific">Paracoccus albicereus</name>
    <dbReference type="NCBI Taxonomy" id="2922394"/>
    <lineage>
        <taxon>Bacteria</taxon>
        <taxon>Pseudomonadati</taxon>
        <taxon>Pseudomonadota</taxon>
        <taxon>Alphaproteobacteria</taxon>
        <taxon>Rhodobacterales</taxon>
        <taxon>Paracoccaceae</taxon>
        <taxon>Paracoccus</taxon>
    </lineage>
</organism>
<evidence type="ECO:0000313" key="8">
    <source>
        <dbReference type="Proteomes" id="UP001203945"/>
    </source>
</evidence>
<feature type="domain" description="Reductase C-terminal" evidence="6">
    <location>
        <begin position="314"/>
        <end position="383"/>
    </location>
</feature>
<dbReference type="InterPro" id="IPR016156">
    <property type="entry name" value="FAD/NAD-linked_Rdtase_dimer_sf"/>
</dbReference>
<dbReference type="SUPFAM" id="SSF55424">
    <property type="entry name" value="FAD/NAD-linked reductases, dimerisation (C-terminal) domain"/>
    <property type="match status" value="1"/>
</dbReference>
<dbReference type="Gene3D" id="3.30.390.30">
    <property type="match status" value="1"/>
</dbReference>
<reference evidence="7 8" key="1">
    <citation type="submission" date="2022-03" db="EMBL/GenBank/DDBJ databases">
        <authorList>
            <person name="He Y."/>
        </authorList>
    </citation>
    <scope>NUCLEOTIDE SEQUENCE [LARGE SCALE GENOMIC DNA]</scope>
    <source>
        <strain evidence="7 8">TK19116</strain>
    </source>
</reference>
<dbReference type="Gene3D" id="3.50.50.60">
    <property type="entry name" value="FAD/NAD(P)-binding domain"/>
    <property type="match status" value="2"/>
</dbReference>
<dbReference type="Pfam" id="PF14759">
    <property type="entry name" value="Reductase_C"/>
    <property type="match status" value="1"/>
</dbReference>
<evidence type="ECO:0000256" key="3">
    <source>
        <dbReference type="ARBA" id="ARBA00022827"/>
    </source>
</evidence>
<dbReference type="InterPro" id="IPR028202">
    <property type="entry name" value="Reductase_C"/>
</dbReference>
<dbReference type="PRINTS" id="PR00411">
    <property type="entry name" value="PNDRDTASEI"/>
</dbReference>
<accession>A0ABT1MQN3</accession>
<evidence type="ECO:0000256" key="1">
    <source>
        <dbReference type="ARBA" id="ARBA00001974"/>
    </source>
</evidence>
<dbReference type="PANTHER" id="PTHR43557:SF2">
    <property type="entry name" value="RIESKE DOMAIN-CONTAINING PROTEIN-RELATED"/>
    <property type="match status" value="1"/>
</dbReference>
<dbReference type="InterPro" id="IPR050446">
    <property type="entry name" value="FAD-oxidoreductase/Apoptosis"/>
</dbReference>
<comment type="caution">
    <text evidence="7">The sequence shown here is derived from an EMBL/GenBank/DDBJ whole genome shotgun (WGS) entry which is preliminary data.</text>
</comment>